<evidence type="ECO:0000256" key="3">
    <source>
        <dbReference type="ARBA" id="ARBA00011881"/>
    </source>
</evidence>
<dbReference type="InterPro" id="IPR050378">
    <property type="entry name" value="Metallo-dep_Hydrolases_sf"/>
</dbReference>
<dbReference type="GO" id="GO:0005829">
    <property type="term" value="C:cytosol"/>
    <property type="evidence" value="ECO:0007669"/>
    <property type="project" value="TreeGrafter"/>
</dbReference>
<dbReference type="PANTHER" id="PTHR11647:SF1">
    <property type="entry name" value="COLLAPSIN RESPONSE MEDIATOR PROTEIN"/>
    <property type="match status" value="1"/>
</dbReference>
<evidence type="ECO:0000256" key="8">
    <source>
        <dbReference type="ARBA" id="ARBA00039113"/>
    </source>
</evidence>
<evidence type="ECO:0000256" key="6">
    <source>
        <dbReference type="ARBA" id="ARBA00022833"/>
    </source>
</evidence>
<dbReference type="FunFam" id="3.20.20.140:FF:000001">
    <property type="entry name" value="Dihydropyrimidinase like 3"/>
    <property type="match status" value="1"/>
</dbReference>
<dbReference type="GO" id="GO:0006208">
    <property type="term" value="P:pyrimidine nucleobase catabolic process"/>
    <property type="evidence" value="ECO:0007669"/>
    <property type="project" value="TreeGrafter"/>
</dbReference>
<dbReference type="Gene3D" id="3.20.20.140">
    <property type="entry name" value="Metal-dependent hydrolases"/>
    <property type="match status" value="1"/>
</dbReference>
<evidence type="ECO:0000256" key="2">
    <source>
        <dbReference type="ARBA" id="ARBA00008829"/>
    </source>
</evidence>
<dbReference type="SUPFAM" id="SSF51556">
    <property type="entry name" value="Metallo-dependent hydrolases"/>
    <property type="match status" value="1"/>
</dbReference>
<feature type="domain" description="Amidohydrolase-related" evidence="10">
    <location>
        <begin position="392"/>
        <end position="471"/>
    </location>
</feature>
<evidence type="ECO:0000259" key="10">
    <source>
        <dbReference type="Pfam" id="PF01979"/>
    </source>
</evidence>
<evidence type="ECO:0000256" key="1">
    <source>
        <dbReference type="ARBA" id="ARBA00001947"/>
    </source>
</evidence>
<comment type="cofactor">
    <cofactor evidence="1">
        <name>Zn(2+)</name>
        <dbReference type="ChEBI" id="CHEBI:29105"/>
    </cofactor>
</comment>
<comment type="catalytic activity">
    <reaction evidence="7">
        <text>5,6-dihydrouracil + H2O = 3-(carbamoylamino)propanoate + H(+)</text>
        <dbReference type="Rhea" id="RHEA:16121"/>
        <dbReference type="ChEBI" id="CHEBI:11892"/>
        <dbReference type="ChEBI" id="CHEBI:15377"/>
        <dbReference type="ChEBI" id="CHEBI:15378"/>
        <dbReference type="ChEBI" id="CHEBI:15901"/>
        <dbReference type="EC" id="3.5.2.2"/>
    </reaction>
</comment>
<evidence type="ECO:0000313" key="12">
    <source>
        <dbReference type="WBParaSite" id="TREG1_86470.3"/>
    </source>
</evidence>
<dbReference type="InterPro" id="IPR032466">
    <property type="entry name" value="Metal_Hydrolase"/>
</dbReference>
<dbReference type="CDD" id="cd01314">
    <property type="entry name" value="D-HYD"/>
    <property type="match status" value="1"/>
</dbReference>
<evidence type="ECO:0000313" key="11">
    <source>
        <dbReference type="Proteomes" id="UP000050795"/>
    </source>
</evidence>
<proteinExistence type="inferred from homology"/>
<dbReference type="PANTHER" id="PTHR11647">
    <property type="entry name" value="HYDRANTOINASE/DIHYDROPYRIMIDINASE FAMILY MEMBER"/>
    <property type="match status" value="1"/>
</dbReference>
<dbReference type="NCBIfam" id="TIGR02033">
    <property type="entry name" value="D-hydantoinase"/>
    <property type="match status" value="1"/>
</dbReference>
<name>A0AA85KHP0_TRIRE</name>
<organism evidence="11 12">
    <name type="scientific">Trichobilharzia regenti</name>
    <name type="common">Nasal bird schistosome</name>
    <dbReference type="NCBI Taxonomy" id="157069"/>
    <lineage>
        <taxon>Eukaryota</taxon>
        <taxon>Metazoa</taxon>
        <taxon>Spiralia</taxon>
        <taxon>Lophotrochozoa</taxon>
        <taxon>Platyhelminthes</taxon>
        <taxon>Trematoda</taxon>
        <taxon>Digenea</taxon>
        <taxon>Strigeidida</taxon>
        <taxon>Schistosomatoidea</taxon>
        <taxon>Schistosomatidae</taxon>
        <taxon>Trichobilharzia</taxon>
    </lineage>
</organism>
<dbReference type="InterPro" id="IPR011059">
    <property type="entry name" value="Metal-dep_hydrolase_composite"/>
</dbReference>
<accession>A0AA85KHP0</accession>
<reference evidence="12" key="2">
    <citation type="submission" date="2023-11" db="UniProtKB">
        <authorList>
            <consortium name="WormBaseParasite"/>
        </authorList>
    </citation>
    <scope>IDENTIFICATION</scope>
</reference>
<keyword evidence="4" id="KW-0479">Metal-binding</keyword>
<dbReference type="InterPro" id="IPR006680">
    <property type="entry name" value="Amidohydro-rel"/>
</dbReference>
<dbReference type="WBParaSite" id="TREG1_86470.3">
    <property type="protein sequence ID" value="TREG1_86470.3"/>
    <property type="gene ID" value="TREG1_86470"/>
</dbReference>
<dbReference type="GO" id="GO:0046872">
    <property type="term" value="F:metal ion binding"/>
    <property type="evidence" value="ECO:0007669"/>
    <property type="project" value="UniProtKB-KW"/>
</dbReference>
<dbReference type="Proteomes" id="UP000050795">
    <property type="component" value="Unassembled WGS sequence"/>
</dbReference>
<dbReference type="AlphaFoldDB" id="A0AA85KHP0"/>
<dbReference type="EC" id="3.5.2.2" evidence="8"/>
<keyword evidence="11" id="KW-1185">Reference proteome</keyword>
<comment type="similarity">
    <text evidence="2">Belongs to the metallo-dependent hydrolases superfamily. Hydantoinase/dihydropyrimidinase family.</text>
</comment>
<dbReference type="Pfam" id="PF01979">
    <property type="entry name" value="Amidohydro_1"/>
    <property type="match status" value="1"/>
</dbReference>
<comment type="subunit">
    <text evidence="3">Homotetramer.</text>
</comment>
<feature type="compositionally biased region" description="Polar residues" evidence="9">
    <location>
        <begin position="555"/>
        <end position="572"/>
    </location>
</feature>
<evidence type="ECO:0000256" key="4">
    <source>
        <dbReference type="ARBA" id="ARBA00022723"/>
    </source>
</evidence>
<evidence type="ECO:0000256" key="9">
    <source>
        <dbReference type="SAM" id="MobiDB-lite"/>
    </source>
</evidence>
<evidence type="ECO:0000256" key="5">
    <source>
        <dbReference type="ARBA" id="ARBA00022801"/>
    </source>
</evidence>
<protein>
    <recommendedName>
        <fullName evidence="8">dihydropyrimidinase</fullName>
        <ecNumber evidence="8">3.5.2.2</ecNumber>
    </recommendedName>
</protein>
<reference evidence="11" key="1">
    <citation type="submission" date="2022-06" db="EMBL/GenBank/DDBJ databases">
        <authorList>
            <person name="Berger JAMES D."/>
            <person name="Berger JAMES D."/>
        </authorList>
    </citation>
    <scope>NUCLEOTIDE SEQUENCE [LARGE SCALE GENOMIC DNA]</scope>
</reference>
<evidence type="ECO:0000256" key="7">
    <source>
        <dbReference type="ARBA" id="ARBA00036696"/>
    </source>
</evidence>
<sequence>MQESRVQVGVKKLPMHLQSSQNRLLIKGGKVVNDDRMFTADVYIEDGVIRQLGNQLSIPGGVRVIDAAGKMVIPGIVSFMTSKFVGGVDPHTSFESSYLGINTSDDFYSGTKAALAGGTTTIINCVAPTQSASILETYEKCRQLADTKVCCDYTVHIVVPHYDAKISKEMELLVKEKGVNSFRVFLSGACGLLLDDNDLFEISKLCRNLGAILQVHAENGRLVKIMESKIYSEGITGPEGCLYAHPEMAEVEATHRALSVCDAAGCPLYILQVTSPKAAYQISEARLRGNIVVGETLAAALGTDGRHYKNTCWRHAAGYVLYPPLRDNPCTPSELMRYVSTGVLECTASGHCVFKAEQKAIGKDDFRKIPPGVNGAEDRMSIVWEKGVVSGIMDPCKFVAATSTNAAKVFNLYPQKGRIEVGSDADLVIWDGDATRTISVKGNHENSDFNIFEGVQCHGVPVVVITAGRVVLENGELRVTQGAGRFIPASPFSPYIFERTKRLNMLRSVKPIMRDPYNGPVSTEFTVPTEDVGVKNGTDKMPVGPDGDGLRPRSPTRSGGRNMQESSFSLSGAQYDDGRPIRTAIRTKQPPGGASNSLW</sequence>
<dbReference type="Gene3D" id="2.30.40.10">
    <property type="entry name" value="Urease, subunit C, domain 1"/>
    <property type="match status" value="1"/>
</dbReference>
<dbReference type="GO" id="GO:0004157">
    <property type="term" value="F:dihydropyrimidinase activity"/>
    <property type="evidence" value="ECO:0007669"/>
    <property type="project" value="UniProtKB-EC"/>
</dbReference>
<keyword evidence="6" id="KW-0862">Zinc</keyword>
<feature type="region of interest" description="Disordered" evidence="9">
    <location>
        <begin position="521"/>
        <end position="599"/>
    </location>
</feature>
<dbReference type="SUPFAM" id="SSF51338">
    <property type="entry name" value="Composite domain of metallo-dependent hydrolases"/>
    <property type="match status" value="2"/>
</dbReference>
<dbReference type="InterPro" id="IPR011778">
    <property type="entry name" value="Hydantoinase/dihydroPyrase"/>
</dbReference>
<keyword evidence="5" id="KW-0378">Hydrolase</keyword>